<evidence type="ECO:0000256" key="6">
    <source>
        <dbReference type="ARBA" id="ARBA00023136"/>
    </source>
</evidence>
<reference evidence="9 10" key="1">
    <citation type="submission" date="2020-02" db="EMBL/GenBank/DDBJ databases">
        <title>Draft Genome Sequence of Verrucosispora sp. Strain CWR15, Isolated from Gulf of Mexico Sponge.</title>
        <authorList>
            <person name="Kennedy S.J."/>
            <person name="Cella E."/>
            <person name="Azarian T."/>
            <person name="Baker B.J."/>
            <person name="Shaw L.N."/>
        </authorList>
    </citation>
    <scope>NUCLEOTIDE SEQUENCE [LARGE SCALE GENOMIC DNA]</scope>
    <source>
        <strain evidence="9 10">CWR15</strain>
    </source>
</reference>
<dbReference type="InterPro" id="IPR000390">
    <property type="entry name" value="Small_drug/metabolite_transptr"/>
</dbReference>
<accession>A0A6M1L3F7</accession>
<dbReference type="AlphaFoldDB" id="A0A6M1L3F7"/>
<dbReference type="InterPro" id="IPR045324">
    <property type="entry name" value="Small_multidrug_res"/>
</dbReference>
<name>A0A6M1L3F7_9ACTN</name>
<keyword evidence="2" id="KW-0813">Transport</keyword>
<evidence type="ECO:0000256" key="4">
    <source>
        <dbReference type="ARBA" id="ARBA00022692"/>
    </source>
</evidence>
<protein>
    <submittedName>
        <fullName evidence="9">Quaternary ammonium compound efflux SMR transporter SugE</fullName>
    </submittedName>
</protein>
<evidence type="ECO:0000256" key="7">
    <source>
        <dbReference type="RuleBase" id="RU003942"/>
    </source>
</evidence>
<comment type="caution">
    <text evidence="9">The sequence shown here is derived from an EMBL/GenBank/DDBJ whole genome shotgun (WGS) entry which is preliminary data.</text>
</comment>
<keyword evidence="3" id="KW-1003">Cell membrane</keyword>
<dbReference type="Proteomes" id="UP000478148">
    <property type="component" value="Unassembled WGS sequence"/>
</dbReference>
<keyword evidence="4 7" id="KW-0812">Transmembrane</keyword>
<dbReference type="RefSeq" id="WP_164447170.1">
    <property type="nucleotide sequence ID" value="NZ_SAIY01000003.1"/>
</dbReference>
<dbReference type="GO" id="GO:0005886">
    <property type="term" value="C:plasma membrane"/>
    <property type="evidence" value="ECO:0007669"/>
    <property type="project" value="UniProtKB-SubCell"/>
</dbReference>
<dbReference type="GO" id="GO:0022857">
    <property type="term" value="F:transmembrane transporter activity"/>
    <property type="evidence" value="ECO:0007669"/>
    <property type="project" value="InterPro"/>
</dbReference>
<dbReference type="FunFam" id="1.10.3730.20:FF:000001">
    <property type="entry name" value="Quaternary ammonium compound resistance transporter SugE"/>
    <property type="match status" value="1"/>
</dbReference>
<feature type="transmembrane region" description="Helical" evidence="8">
    <location>
        <begin position="57"/>
        <end position="78"/>
    </location>
</feature>
<comment type="similarity">
    <text evidence="7">Belongs to the drug/metabolite transporter (DMT) superfamily. Small multidrug resistance (SMR) (TC 2.A.7.1) family.</text>
</comment>
<feature type="transmembrane region" description="Helical" evidence="8">
    <location>
        <begin position="33"/>
        <end position="50"/>
    </location>
</feature>
<organism evidence="9 10">
    <name type="scientific">Verrucosispora sioxanthis</name>
    <dbReference type="NCBI Taxonomy" id="2499994"/>
    <lineage>
        <taxon>Bacteria</taxon>
        <taxon>Bacillati</taxon>
        <taxon>Actinomycetota</taxon>
        <taxon>Actinomycetes</taxon>
        <taxon>Micromonosporales</taxon>
        <taxon>Micromonosporaceae</taxon>
        <taxon>Micromonospora</taxon>
    </lineage>
</organism>
<gene>
    <name evidence="9" type="primary">sugE</name>
    <name evidence="9" type="ORF">ENC19_11570</name>
</gene>
<dbReference type="PANTHER" id="PTHR30561:SF0">
    <property type="entry name" value="GUANIDINIUM EXPORTER"/>
    <property type="match status" value="1"/>
</dbReference>
<feature type="transmembrane region" description="Helical" evidence="8">
    <location>
        <begin position="84"/>
        <end position="103"/>
    </location>
</feature>
<comment type="subcellular location">
    <subcellularLocation>
        <location evidence="1 7">Cell membrane</location>
        <topology evidence="1 7">Multi-pass membrane protein</topology>
    </subcellularLocation>
</comment>
<dbReference type="Gene3D" id="1.10.3730.20">
    <property type="match status" value="1"/>
</dbReference>
<keyword evidence="10" id="KW-1185">Reference proteome</keyword>
<dbReference type="PANTHER" id="PTHR30561">
    <property type="entry name" value="SMR FAMILY PROTON-DEPENDENT DRUG EFFLUX TRANSPORTER SUGE"/>
    <property type="match status" value="1"/>
</dbReference>
<evidence type="ECO:0000313" key="9">
    <source>
        <dbReference type="EMBL" id="NGM13257.1"/>
    </source>
</evidence>
<evidence type="ECO:0000313" key="10">
    <source>
        <dbReference type="Proteomes" id="UP000478148"/>
    </source>
</evidence>
<dbReference type="Pfam" id="PF00893">
    <property type="entry name" value="Multi_Drug_Res"/>
    <property type="match status" value="1"/>
</dbReference>
<evidence type="ECO:0000256" key="8">
    <source>
        <dbReference type="SAM" id="Phobius"/>
    </source>
</evidence>
<evidence type="ECO:0000256" key="5">
    <source>
        <dbReference type="ARBA" id="ARBA00022989"/>
    </source>
</evidence>
<sequence>MAWFVLVVAGLLEVVWATALKHTDGFTRLWPSLLAVASAALSFFMLAWAMKALPVGAAYAVWVGIGAVGVVIAGIVTMQEDAGPARLLFLALIVVGIIGLRLVEH</sequence>
<dbReference type="SUPFAM" id="SSF103481">
    <property type="entry name" value="Multidrug resistance efflux transporter EmrE"/>
    <property type="match status" value="1"/>
</dbReference>
<dbReference type="EMBL" id="SAIY01000003">
    <property type="protein sequence ID" value="NGM13257.1"/>
    <property type="molecule type" value="Genomic_DNA"/>
</dbReference>
<evidence type="ECO:0000256" key="3">
    <source>
        <dbReference type="ARBA" id="ARBA00022475"/>
    </source>
</evidence>
<keyword evidence="5 8" id="KW-1133">Transmembrane helix</keyword>
<dbReference type="NCBIfam" id="NF008512">
    <property type="entry name" value="PRK11431.1"/>
    <property type="match status" value="1"/>
</dbReference>
<keyword evidence="6 8" id="KW-0472">Membrane</keyword>
<dbReference type="InterPro" id="IPR037185">
    <property type="entry name" value="EmrE-like"/>
</dbReference>
<evidence type="ECO:0000256" key="2">
    <source>
        <dbReference type="ARBA" id="ARBA00022448"/>
    </source>
</evidence>
<proteinExistence type="inferred from homology"/>
<evidence type="ECO:0000256" key="1">
    <source>
        <dbReference type="ARBA" id="ARBA00004651"/>
    </source>
</evidence>